<accession>A0A1B1K8I5</accession>
<reference evidence="1 2" key="1">
    <citation type="submission" date="2014-07" db="EMBL/GenBank/DDBJ databases">
        <authorList>
            <person name="Zhang J.E."/>
            <person name="Yang H."/>
            <person name="Guo J."/>
            <person name="Deng Z."/>
            <person name="Luo H."/>
            <person name="Luo M."/>
            <person name="Zhao B."/>
        </authorList>
    </citation>
    <scope>NUCLEOTIDE SEQUENCE [LARGE SCALE GENOMIC DNA]</scope>
    <source>
        <strain evidence="1 2">1CP</strain>
    </source>
</reference>
<organism evidence="1 2">
    <name type="scientific">Rhodococcus opacus</name>
    <name type="common">Nocardia opaca</name>
    <dbReference type="NCBI Taxonomy" id="37919"/>
    <lineage>
        <taxon>Bacteria</taxon>
        <taxon>Bacillati</taxon>
        <taxon>Actinomycetota</taxon>
        <taxon>Actinomycetes</taxon>
        <taxon>Mycobacteriales</taxon>
        <taxon>Nocardiaceae</taxon>
        <taxon>Rhodococcus</taxon>
    </lineage>
</organism>
<dbReference type="RefSeq" id="WP_155773012.1">
    <property type="nucleotide sequence ID" value="NZ_CP009111.1"/>
</dbReference>
<gene>
    <name evidence="1" type="ORF">R1CP_21345</name>
</gene>
<dbReference type="PATRIC" id="fig|37919.13.peg.4504"/>
<evidence type="ECO:0000313" key="1">
    <source>
        <dbReference type="EMBL" id="ANS28945.1"/>
    </source>
</evidence>
<protein>
    <submittedName>
        <fullName evidence="1">Uncharacterized protein</fullName>
    </submittedName>
</protein>
<dbReference type="AlphaFoldDB" id="A0A1B1K8I5"/>
<proteinExistence type="predicted"/>
<name>A0A1B1K8I5_RHOOP</name>
<dbReference type="Proteomes" id="UP000186108">
    <property type="component" value="Chromosome"/>
</dbReference>
<evidence type="ECO:0000313" key="2">
    <source>
        <dbReference type="Proteomes" id="UP000186108"/>
    </source>
</evidence>
<sequence length="49" mass="5136">MEGKKKIAAPVRGGDAESLAADVFEEGGCLFLLEDAVDLEEIGGDVVRD</sequence>
<dbReference type="EMBL" id="CP009111">
    <property type="protein sequence ID" value="ANS28945.1"/>
    <property type="molecule type" value="Genomic_DNA"/>
</dbReference>